<keyword evidence="2 4" id="KW-0808">Transferase</keyword>
<comment type="caution">
    <text evidence="4">The sequence shown here is derived from an EMBL/GenBank/DDBJ whole genome shotgun (WGS) entry which is preliminary data.</text>
</comment>
<dbReference type="Gene3D" id="3.40.50.2000">
    <property type="entry name" value="Glycogen Phosphorylase B"/>
    <property type="match status" value="2"/>
</dbReference>
<accession>A0ABV0BAQ9</accession>
<dbReference type="SUPFAM" id="SSF53756">
    <property type="entry name" value="UDP-Glycosyltransferase/glycogen phosphorylase"/>
    <property type="match status" value="1"/>
</dbReference>
<dbReference type="GO" id="GO:0016757">
    <property type="term" value="F:glycosyltransferase activity"/>
    <property type="evidence" value="ECO:0007669"/>
    <property type="project" value="UniProtKB-KW"/>
</dbReference>
<sequence>MRATRAIEAHGGEWQAVALPTNSAYLSPARLPGLFRGLAALLRARREGLDLVWLQFSNLADLTYLAWAKLLGLPVLVTPHLGANSRLQRSPLLRRVSASLLTLADRLALLFEGQEDEILLPRRVPRSVIRTFLPEASLTAAPADRSSRPLQLVHASRLSEGKGSFRMLDLCTEMQRRDIDFTARIIGRAEPDILARIRRQIASAGLETRVSLEDWMTEEALLTALGEADILVHLSTLDSFPLIVLEAMAMGTMPVVLDMAGVRAMVTSYDGLVVPAGDAVAQAVDRVATLSPAEMRARGALMAGRVRTDHAWAAVVARLVPTFDETAGVRAALKA</sequence>
<evidence type="ECO:0000256" key="2">
    <source>
        <dbReference type="ARBA" id="ARBA00022679"/>
    </source>
</evidence>
<gene>
    <name evidence="4" type="ORF">TPR58_12955</name>
</gene>
<dbReference type="Pfam" id="PF00534">
    <property type="entry name" value="Glycos_transf_1"/>
    <property type="match status" value="1"/>
</dbReference>
<dbReference type="PANTHER" id="PTHR12526:SF510">
    <property type="entry name" value="D-INOSITOL 3-PHOSPHATE GLYCOSYLTRANSFERASE"/>
    <property type="match status" value="1"/>
</dbReference>
<evidence type="ECO:0000256" key="1">
    <source>
        <dbReference type="ARBA" id="ARBA00022676"/>
    </source>
</evidence>
<keyword evidence="1 4" id="KW-0328">Glycosyltransferase</keyword>
<dbReference type="InterPro" id="IPR001296">
    <property type="entry name" value="Glyco_trans_1"/>
</dbReference>
<name>A0ABV0BAQ9_9SPHN</name>
<feature type="domain" description="Glycosyl transferase family 1" evidence="3">
    <location>
        <begin position="148"/>
        <end position="291"/>
    </location>
</feature>
<evidence type="ECO:0000259" key="3">
    <source>
        <dbReference type="Pfam" id="PF00534"/>
    </source>
</evidence>
<dbReference type="EMBL" id="JBDIZK010000007">
    <property type="protein sequence ID" value="MEN3748078.1"/>
    <property type="molecule type" value="Genomic_DNA"/>
</dbReference>
<dbReference type="EC" id="2.4.-.-" evidence="4"/>
<dbReference type="Proteomes" id="UP001427805">
    <property type="component" value="Unassembled WGS sequence"/>
</dbReference>
<proteinExistence type="predicted"/>
<reference evidence="4 5" key="1">
    <citation type="submission" date="2024-05" db="EMBL/GenBank/DDBJ databases">
        <title>Sphingomonas sp. HF-S3 16S ribosomal RNA gene Genome sequencing and assembly.</title>
        <authorList>
            <person name="Lee H."/>
        </authorList>
    </citation>
    <scope>NUCLEOTIDE SEQUENCE [LARGE SCALE GENOMIC DNA]</scope>
    <source>
        <strain evidence="4 5">HF-S3</strain>
    </source>
</reference>
<evidence type="ECO:0000313" key="5">
    <source>
        <dbReference type="Proteomes" id="UP001427805"/>
    </source>
</evidence>
<dbReference type="RefSeq" id="WP_346247092.1">
    <property type="nucleotide sequence ID" value="NZ_JBDIZK010000007.1"/>
</dbReference>
<evidence type="ECO:0000313" key="4">
    <source>
        <dbReference type="EMBL" id="MEN3748078.1"/>
    </source>
</evidence>
<organism evidence="4 5">
    <name type="scientific">Sphingomonas rustica</name>
    <dbReference type="NCBI Taxonomy" id="3103142"/>
    <lineage>
        <taxon>Bacteria</taxon>
        <taxon>Pseudomonadati</taxon>
        <taxon>Pseudomonadota</taxon>
        <taxon>Alphaproteobacteria</taxon>
        <taxon>Sphingomonadales</taxon>
        <taxon>Sphingomonadaceae</taxon>
        <taxon>Sphingomonas</taxon>
    </lineage>
</organism>
<keyword evidence="5" id="KW-1185">Reference proteome</keyword>
<dbReference type="PANTHER" id="PTHR12526">
    <property type="entry name" value="GLYCOSYLTRANSFERASE"/>
    <property type="match status" value="1"/>
</dbReference>
<protein>
    <submittedName>
        <fullName evidence="4">Glycosyltransferase</fullName>
        <ecNumber evidence="4">2.4.-.-</ecNumber>
    </submittedName>
</protein>
<dbReference type="CDD" id="cd03801">
    <property type="entry name" value="GT4_PimA-like"/>
    <property type="match status" value="1"/>
</dbReference>